<dbReference type="EMBL" id="NCWY01000002">
    <property type="protein sequence ID" value="PAK96810.1"/>
    <property type="molecule type" value="Genomic_DNA"/>
</dbReference>
<evidence type="ECO:0000313" key="3">
    <source>
        <dbReference type="Proteomes" id="UP000216867"/>
    </source>
</evidence>
<proteinExistence type="predicted"/>
<evidence type="ECO:0000313" key="2">
    <source>
        <dbReference type="EMBL" id="PAK96810.1"/>
    </source>
</evidence>
<reference evidence="2 3" key="1">
    <citation type="submission" date="2017-04" db="EMBL/GenBank/DDBJ databases">
        <title>Kefir bacterial isolates.</title>
        <authorList>
            <person name="Kim Y."/>
            <person name="Blasche S."/>
            <person name="Patil K.R."/>
        </authorList>
    </citation>
    <scope>NUCLEOTIDE SEQUENCE [LARGE SCALE GENOMIC DNA]</scope>
    <source>
        <strain evidence="2 3">OG2</strain>
    </source>
</reference>
<gene>
    <name evidence="2" type="ORF">B8X04_02570</name>
</gene>
<feature type="region of interest" description="Disordered" evidence="1">
    <location>
        <begin position="1"/>
        <end position="64"/>
    </location>
</feature>
<dbReference type="Proteomes" id="UP000216867">
    <property type="component" value="Unassembled WGS sequence"/>
</dbReference>
<evidence type="ECO:0000256" key="1">
    <source>
        <dbReference type="SAM" id="MobiDB-lite"/>
    </source>
</evidence>
<feature type="compositionally biased region" description="Basic and acidic residues" evidence="1">
    <location>
        <begin position="33"/>
        <end position="54"/>
    </location>
</feature>
<dbReference type="AlphaFoldDB" id="A0A269ZH48"/>
<accession>A0A269ZH48</accession>
<protein>
    <submittedName>
        <fullName evidence="2">Uncharacterized protein</fullName>
    </submittedName>
</protein>
<name>A0A269ZH48_9MICO</name>
<comment type="caution">
    <text evidence="2">The sequence shown here is derived from an EMBL/GenBank/DDBJ whole genome shotgun (WGS) entry which is preliminary data.</text>
</comment>
<sequence>MADDGGAGNGAADAGTSVRGQVPSASARQRTAARVEDRRDRAANADGAGQHDVDGMGPRRTAGG</sequence>
<organism evidence="2 3">
    <name type="scientific">Brevibacterium casei</name>
    <dbReference type="NCBI Taxonomy" id="33889"/>
    <lineage>
        <taxon>Bacteria</taxon>
        <taxon>Bacillati</taxon>
        <taxon>Actinomycetota</taxon>
        <taxon>Actinomycetes</taxon>
        <taxon>Micrococcales</taxon>
        <taxon>Brevibacteriaceae</taxon>
        <taxon>Brevibacterium</taxon>
    </lineage>
</organism>